<evidence type="ECO:0000313" key="1">
    <source>
        <dbReference type="EMBL" id="KIO30751.1"/>
    </source>
</evidence>
<sequence length="67" mass="7693">MYAGLMEDTRSEACHPPLMRSVAGVLVREKVKGIRPLRKKKKSQNFLGTGNLMEYGRSRAWQYHVSK</sequence>
<dbReference type="Proteomes" id="UP000054248">
    <property type="component" value="Unassembled WGS sequence"/>
</dbReference>
<dbReference type="HOGENOM" id="CLU_2814321_0_0_1"/>
<accession>A0A0C3QQG4</accession>
<gene>
    <name evidence="1" type="ORF">M407DRAFT_242111</name>
</gene>
<reference evidence="1 2" key="1">
    <citation type="submission" date="2014-04" db="EMBL/GenBank/DDBJ databases">
        <authorList>
            <consortium name="DOE Joint Genome Institute"/>
            <person name="Kuo A."/>
            <person name="Girlanda M."/>
            <person name="Perotto S."/>
            <person name="Kohler A."/>
            <person name="Nagy L.G."/>
            <person name="Floudas D."/>
            <person name="Copeland A."/>
            <person name="Barry K.W."/>
            <person name="Cichocki N."/>
            <person name="Veneault-Fourrey C."/>
            <person name="LaButti K."/>
            <person name="Lindquist E.A."/>
            <person name="Lipzen A."/>
            <person name="Lundell T."/>
            <person name="Morin E."/>
            <person name="Murat C."/>
            <person name="Sun H."/>
            <person name="Tunlid A."/>
            <person name="Henrissat B."/>
            <person name="Grigoriev I.V."/>
            <person name="Hibbett D.S."/>
            <person name="Martin F."/>
            <person name="Nordberg H.P."/>
            <person name="Cantor M.N."/>
            <person name="Hua S.X."/>
        </authorList>
    </citation>
    <scope>NUCLEOTIDE SEQUENCE [LARGE SCALE GENOMIC DNA]</scope>
    <source>
        <strain evidence="1 2">MUT 4182</strain>
    </source>
</reference>
<dbReference type="AlphaFoldDB" id="A0A0C3QQG4"/>
<proteinExistence type="predicted"/>
<protein>
    <submittedName>
        <fullName evidence="1">Uncharacterized protein</fullName>
    </submittedName>
</protein>
<dbReference type="EMBL" id="KN822969">
    <property type="protein sequence ID" value="KIO30751.1"/>
    <property type="molecule type" value="Genomic_DNA"/>
</dbReference>
<evidence type="ECO:0000313" key="2">
    <source>
        <dbReference type="Proteomes" id="UP000054248"/>
    </source>
</evidence>
<keyword evidence="2" id="KW-1185">Reference proteome</keyword>
<organism evidence="1 2">
    <name type="scientific">Tulasnella calospora MUT 4182</name>
    <dbReference type="NCBI Taxonomy" id="1051891"/>
    <lineage>
        <taxon>Eukaryota</taxon>
        <taxon>Fungi</taxon>
        <taxon>Dikarya</taxon>
        <taxon>Basidiomycota</taxon>
        <taxon>Agaricomycotina</taxon>
        <taxon>Agaricomycetes</taxon>
        <taxon>Cantharellales</taxon>
        <taxon>Tulasnellaceae</taxon>
        <taxon>Tulasnella</taxon>
    </lineage>
</organism>
<name>A0A0C3QQG4_9AGAM</name>
<reference evidence="2" key="2">
    <citation type="submission" date="2015-01" db="EMBL/GenBank/DDBJ databases">
        <title>Evolutionary Origins and Diversification of the Mycorrhizal Mutualists.</title>
        <authorList>
            <consortium name="DOE Joint Genome Institute"/>
            <consortium name="Mycorrhizal Genomics Consortium"/>
            <person name="Kohler A."/>
            <person name="Kuo A."/>
            <person name="Nagy L.G."/>
            <person name="Floudas D."/>
            <person name="Copeland A."/>
            <person name="Barry K.W."/>
            <person name="Cichocki N."/>
            <person name="Veneault-Fourrey C."/>
            <person name="LaButti K."/>
            <person name="Lindquist E.A."/>
            <person name="Lipzen A."/>
            <person name="Lundell T."/>
            <person name="Morin E."/>
            <person name="Murat C."/>
            <person name="Riley R."/>
            <person name="Ohm R."/>
            <person name="Sun H."/>
            <person name="Tunlid A."/>
            <person name="Henrissat B."/>
            <person name="Grigoriev I.V."/>
            <person name="Hibbett D.S."/>
            <person name="Martin F."/>
        </authorList>
    </citation>
    <scope>NUCLEOTIDE SEQUENCE [LARGE SCALE GENOMIC DNA]</scope>
    <source>
        <strain evidence="2">MUT 4182</strain>
    </source>
</reference>